<reference evidence="1 4" key="3">
    <citation type="submission" date="2018-03" db="EMBL/GenBank/DDBJ databases">
        <title>Genomic Encyclopedia of Archaeal and Bacterial Type Strains, Phase II (KMG-II): from individual species to whole genera.</title>
        <authorList>
            <person name="Goeker M."/>
        </authorList>
    </citation>
    <scope>NUCLEOTIDE SEQUENCE [LARGE SCALE GENOMIC DNA]</scope>
    <source>
        <strain evidence="1 4">DSM 17797</strain>
    </source>
</reference>
<evidence type="ECO:0000313" key="4">
    <source>
        <dbReference type="Proteomes" id="UP000237771"/>
    </source>
</evidence>
<evidence type="ECO:0008006" key="5">
    <source>
        <dbReference type="Google" id="ProtNLM"/>
    </source>
</evidence>
<dbReference type="Proteomes" id="UP000184384">
    <property type="component" value="Unassembled WGS sequence"/>
</dbReference>
<keyword evidence="4" id="KW-1185">Reference proteome</keyword>
<dbReference type="Proteomes" id="UP000237771">
    <property type="component" value="Unassembled WGS sequence"/>
</dbReference>
<dbReference type="RefSeq" id="WP_072942538.1">
    <property type="nucleotide sequence ID" value="NZ_FQWO01000004.1"/>
</dbReference>
<gene>
    <name evidence="1" type="ORF">BC624_103202</name>
    <name evidence="2" type="ORF">SAMN05443373_104202</name>
</gene>
<dbReference type="SUPFAM" id="SSF49464">
    <property type="entry name" value="Carboxypeptidase regulatory domain-like"/>
    <property type="match status" value="1"/>
</dbReference>
<proteinExistence type="predicted"/>
<evidence type="ECO:0000313" key="2">
    <source>
        <dbReference type="EMBL" id="SHG82051.1"/>
    </source>
</evidence>
<organism evidence="2 3">
    <name type="scientific">Flavobacterium granuli</name>
    <dbReference type="NCBI Taxonomy" id="280093"/>
    <lineage>
        <taxon>Bacteria</taxon>
        <taxon>Pseudomonadati</taxon>
        <taxon>Bacteroidota</taxon>
        <taxon>Flavobacteriia</taxon>
        <taxon>Flavobacteriales</taxon>
        <taxon>Flavobacteriaceae</taxon>
        <taxon>Flavobacterium</taxon>
    </lineage>
</organism>
<accession>A0A1M5MXP8</accession>
<dbReference type="EMBL" id="PVUB01000003">
    <property type="protein sequence ID" value="PRZ25119.1"/>
    <property type="molecule type" value="Genomic_DNA"/>
</dbReference>
<dbReference type="STRING" id="280093.SAMN05443373_104202"/>
<reference evidence="3" key="1">
    <citation type="submission" date="2016-11" db="EMBL/GenBank/DDBJ databases">
        <authorList>
            <person name="Varghese N."/>
            <person name="Submissions S."/>
        </authorList>
    </citation>
    <scope>NUCLEOTIDE SEQUENCE [LARGE SCALE GENOMIC DNA]</scope>
    <source>
        <strain evidence="3">DSM 19729</strain>
    </source>
</reference>
<name>A0A1M5MXP8_9FLAO</name>
<evidence type="ECO:0000313" key="1">
    <source>
        <dbReference type="EMBL" id="PRZ25119.1"/>
    </source>
</evidence>
<dbReference type="InterPro" id="IPR008969">
    <property type="entry name" value="CarboxyPept-like_regulatory"/>
</dbReference>
<sequence length="251" mass="28927">MKTKTAIILFTLFSQFCFSQIEGRKTLKGQVRNDLVPVENVIVFNVNSQMGTVVNQYGFFTIPAKANDTLVFSSLAFKSKRVILSEKEFINPQFVVKLDVFTNELAEVLVLAKKELNPISGNTQKYVDVKYFDDEKSSPKNRTMPPDGTIENGMDFVRIYKDVLKILRKNNPKKVDFYQETSFSELALKRINYSFFANTLKLNDDEIKLFLVFCENDPKSRSLMKPSEEFQLIDFLVSKNKEYKSVTALEK</sequence>
<dbReference type="EMBL" id="FQWO01000004">
    <property type="protein sequence ID" value="SHG82051.1"/>
    <property type="molecule type" value="Genomic_DNA"/>
</dbReference>
<evidence type="ECO:0000313" key="3">
    <source>
        <dbReference type="Proteomes" id="UP000184384"/>
    </source>
</evidence>
<dbReference type="AlphaFoldDB" id="A0A1M5MXP8"/>
<protein>
    <recommendedName>
        <fullName evidence="5">CarboxypepD_reg-like domain-containing protein</fullName>
    </recommendedName>
</protein>
<reference evidence="2" key="2">
    <citation type="submission" date="2016-11" db="EMBL/GenBank/DDBJ databases">
        <authorList>
            <person name="Jaros S."/>
            <person name="Januszkiewicz K."/>
            <person name="Wedrychowicz H."/>
        </authorList>
    </citation>
    <scope>NUCLEOTIDE SEQUENCE [LARGE SCALE GENOMIC DNA]</scope>
    <source>
        <strain evidence="2">DSM 19729</strain>
    </source>
</reference>